<keyword evidence="4" id="KW-1185">Reference proteome</keyword>
<dbReference type="Gene3D" id="3.30.530.20">
    <property type="match status" value="1"/>
</dbReference>
<name>A0A5B8W872_9SPHI</name>
<dbReference type="RefSeq" id="WP_147058481.1">
    <property type="nucleotide sequence ID" value="NZ_CP042437.1"/>
</dbReference>
<comment type="similarity">
    <text evidence="1">Belongs to the AHA1 family.</text>
</comment>
<sequence>MADERWSKFKITADFDTDVRSIYESWATPAGLEKWFLRKADFYAIAGRLREPDEFIKKEDTYSWYWHGYDDTAVENGQVLENNGSDLLKFTFSGGSIVTVDIQSKYGLTIVELTQENIPEELDPSKNLFVQCQIGWTFYLANLKSVIEGGNDLRNKRLDVASNFK</sequence>
<dbReference type="InterPro" id="IPR013538">
    <property type="entry name" value="ASHA1/2-like_C"/>
</dbReference>
<dbReference type="AlphaFoldDB" id="A0A5B8W872"/>
<evidence type="ECO:0000259" key="2">
    <source>
        <dbReference type="Pfam" id="PF08327"/>
    </source>
</evidence>
<dbReference type="SUPFAM" id="SSF55961">
    <property type="entry name" value="Bet v1-like"/>
    <property type="match status" value="1"/>
</dbReference>
<proteinExistence type="inferred from homology"/>
<evidence type="ECO:0000313" key="3">
    <source>
        <dbReference type="EMBL" id="QEC79156.1"/>
    </source>
</evidence>
<gene>
    <name evidence="3" type="ORF">FSB76_25565</name>
</gene>
<evidence type="ECO:0000256" key="1">
    <source>
        <dbReference type="ARBA" id="ARBA00006817"/>
    </source>
</evidence>
<dbReference type="Pfam" id="PF08327">
    <property type="entry name" value="AHSA1"/>
    <property type="match status" value="1"/>
</dbReference>
<accession>A0A5B8W872</accession>
<organism evidence="3 4">
    <name type="scientific">Mucilaginibacter ginsenosidivorax</name>
    <dbReference type="NCBI Taxonomy" id="862126"/>
    <lineage>
        <taxon>Bacteria</taxon>
        <taxon>Pseudomonadati</taxon>
        <taxon>Bacteroidota</taxon>
        <taxon>Sphingobacteriia</taxon>
        <taxon>Sphingobacteriales</taxon>
        <taxon>Sphingobacteriaceae</taxon>
        <taxon>Mucilaginibacter</taxon>
    </lineage>
</organism>
<dbReference type="EMBL" id="CP042437">
    <property type="protein sequence ID" value="QEC79156.1"/>
    <property type="molecule type" value="Genomic_DNA"/>
</dbReference>
<dbReference type="OrthoDB" id="9800631at2"/>
<protein>
    <submittedName>
        <fullName evidence="3">SRPBCC domain-containing protein</fullName>
    </submittedName>
</protein>
<dbReference type="CDD" id="cd07814">
    <property type="entry name" value="SRPBCC_CalC_Aha1-like"/>
    <property type="match status" value="1"/>
</dbReference>
<dbReference type="Proteomes" id="UP000321362">
    <property type="component" value="Chromosome"/>
</dbReference>
<reference evidence="3 4" key="1">
    <citation type="journal article" date="2013" name="J. Microbiol.">
        <title>Mucilaginibacter ginsenosidivorax sp. nov., with ginsenoside converting activity isolated from sediment.</title>
        <authorList>
            <person name="Kim J.K."/>
            <person name="Choi T.E."/>
            <person name="Liu Q.M."/>
            <person name="Park H.Y."/>
            <person name="Yi T.H."/>
            <person name="Yoon M.H."/>
            <person name="Kim S.C."/>
            <person name="Im W.T."/>
        </authorList>
    </citation>
    <scope>NUCLEOTIDE SEQUENCE [LARGE SCALE GENOMIC DNA]</scope>
    <source>
        <strain evidence="3 4">KHI28</strain>
    </source>
</reference>
<dbReference type="InterPro" id="IPR023393">
    <property type="entry name" value="START-like_dom_sf"/>
</dbReference>
<feature type="domain" description="Activator of Hsp90 ATPase homologue 1/2-like C-terminal" evidence="2">
    <location>
        <begin position="17"/>
        <end position="148"/>
    </location>
</feature>
<evidence type="ECO:0000313" key="4">
    <source>
        <dbReference type="Proteomes" id="UP000321362"/>
    </source>
</evidence>
<dbReference type="KEGG" id="mgk:FSB76_25565"/>